<evidence type="ECO:0000313" key="21">
    <source>
        <dbReference type="Proteomes" id="UP000268084"/>
    </source>
</evidence>
<comment type="similarity">
    <text evidence="2">Belongs to the OXA1/ALB3/YidC family. Type 1 subfamily.</text>
</comment>
<evidence type="ECO:0000256" key="18">
    <source>
        <dbReference type="SAM" id="Phobius"/>
    </source>
</evidence>
<evidence type="ECO:0000256" key="16">
    <source>
        <dbReference type="RuleBase" id="RU003945"/>
    </source>
</evidence>
<feature type="transmembrane region" description="Helical" evidence="18">
    <location>
        <begin position="201"/>
        <end position="226"/>
    </location>
</feature>
<evidence type="ECO:0000256" key="8">
    <source>
        <dbReference type="ARBA" id="ARBA00022989"/>
    </source>
</evidence>
<evidence type="ECO:0000256" key="11">
    <source>
        <dbReference type="ARBA" id="ARBA00025034"/>
    </source>
</evidence>
<feature type="domain" description="Membrane insertase YidC/Oxa/ALB C-terminal" evidence="19">
    <location>
        <begin position="20"/>
        <end position="240"/>
    </location>
</feature>
<evidence type="ECO:0000259" key="19">
    <source>
        <dbReference type="Pfam" id="PF02096"/>
    </source>
</evidence>
<keyword evidence="21" id="KW-1185">Reference proteome</keyword>
<dbReference type="EMBL" id="CP034170">
    <property type="protein sequence ID" value="AZI59666.1"/>
    <property type="molecule type" value="Genomic_DNA"/>
</dbReference>
<comment type="function">
    <text evidence="11">Required for the insertion and/or proper folding and/or complex formation of integral membrane proteins into the membrane. Involved in integration of membrane proteins that insert both dependently and independently of the Sec translocase complex, as well as at least some lipoproteins. Aids folding of multispanning membrane proteins.</text>
</comment>
<dbReference type="Pfam" id="PF02096">
    <property type="entry name" value="60KD_IMP"/>
    <property type="match status" value="1"/>
</dbReference>
<dbReference type="OrthoDB" id="9780552at2"/>
<keyword evidence="9 18" id="KW-0472">Membrane</keyword>
<dbReference type="CDD" id="cd20070">
    <property type="entry name" value="5TM_YidC_Alb3"/>
    <property type="match status" value="1"/>
</dbReference>
<feature type="region of interest" description="Disordered" evidence="17">
    <location>
        <begin position="259"/>
        <end position="345"/>
    </location>
</feature>
<dbReference type="GO" id="GO:0015031">
    <property type="term" value="P:protein transport"/>
    <property type="evidence" value="ECO:0007669"/>
    <property type="project" value="UniProtKB-KW"/>
</dbReference>
<dbReference type="GO" id="GO:0005886">
    <property type="term" value="C:plasma membrane"/>
    <property type="evidence" value="ECO:0007669"/>
    <property type="project" value="UniProtKB-SubCell"/>
</dbReference>
<evidence type="ECO:0000256" key="6">
    <source>
        <dbReference type="ARBA" id="ARBA00022692"/>
    </source>
</evidence>
<evidence type="ECO:0000256" key="5">
    <source>
        <dbReference type="ARBA" id="ARBA00022475"/>
    </source>
</evidence>
<feature type="compositionally biased region" description="Polar residues" evidence="17">
    <location>
        <begin position="300"/>
        <end position="321"/>
    </location>
</feature>
<keyword evidence="5" id="KW-1003">Cell membrane</keyword>
<evidence type="ECO:0000256" key="10">
    <source>
        <dbReference type="ARBA" id="ARBA00023186"/>
    </source>
</evidence>
<keyword evidence="7" id="KW-0653">Protein transport</keyword>
<dbReference type="NCBIfam" id="TIGR03592">
    <property type="entry name" value="yidC_oxa1_cterm"/>
    <property type="match status" value="1"/>
</dbReference>
<name>A0A3G9A099_9ACTN</name>
<sequence length="345" mass="37823">MWLWHKVFGAVLGSNNPWAWVLSVIFLVFTLRAVLFKPFMKQMNSSLRMQELQPQMKKIREKYKDDKQRMSEEIMKLNKEAGVNPIGGCLPALIQAPVFIGLFHVLRTFNPAANGNYFFSKAEVISFVDAKLFNGAPLSSFMTMPNADLLKLGADRPTIVAVGIPLTILAGIATHLTSRRSVARQSEAAAGAPQTAIMNKLMLYVFPLFVILGGPFFPLAILIYWLSNNSWTFGQLYFAHRIQDRQKNELLQVVEEEKQAAAFSKPRPGARPIDPRKPVVRPSKIDGSVSLSKDPHTPSHSDSAGSAGSTSQRPAGSTSQRPAGGNASAGARPQSAGGKKKPRKP</sequence>
<dbReference type="NCBIfam" id="NF002899">
    <property type="entry name" value="PRK03449.1"/>
    <property type="match status" value="1"/>
</dbReference>
<keyword evidence="10" id="KW-0143">Chaperone</keyword>
<accession>A0A3G9A099</accession>
<evidence type="ECO:0000256" key="2">
    <source>
        <dbReference type="ARBA" id="ARBA00010527"/>
    </source>
</evidence>
<evidence type="ECO:0000256" key="12">
    <source>
        <dbReference type="ARBA" id="ARBA00026028"/>
    </source>
</evidence>
<evidence type="ECO:0000256" key="4">
    <source>
        <dbReference type="ARBA" id="ARBA00022448"/>
    </source>
</evidence>
<dbReference type="PANTHER" id="PTHR12428">
    <property type="entry name" value="OXA1"/>
    <property type="match status" value="1"/>
</dbReference>
<dbReference type="InterPro" id="IPR047196">
    <property type="entry name" value="YidC_ALB_C"/>
</dbReference>
<protein>
    <recommendedName>
        <fullName evidence="3">Membrane protein insertase YidC</fullName>
    </recommendedName>
    <alternativeName>
        <fullName evidence="15">Foldase YidC</fullName>
    </alternativeName>
    <alternativeName>
        <fullName evidence="14">Membrane integrase YidC</fullName>
    </alternativeName>
    <alternativeName>
        <fullName evidence="13">Membrane protein YidC</fullName>
    </alternativeName>
</protein>
<dbReference type="Proteomes" id="UP000268084">
    <property type="component" value="Chromosome"/>
</dbReference>
<evidence type="ECO:0000256" key="7">
    <source>
        <dbReference type="ARBA" id="ARBA00022927"/>
    </source>
</evidence>
<keyword evidence="6 16" id="KW-0812">Transmembrane</keyword>
<keyword evidence="8 18" id="KW-1133">Transmembrane helix</keyword>
<evidence type="ECO:0000256" key="17">
    <source>
        <dbReference type="SAM" id="MobiDB-lite"/>
    </source>
</evidence>
<dbReference type="KEGG" id="nak:EH165_15200"/>
<evidence type="ECO:0000256" key="9">
    <source>
        <dbReference type="ARBA" id="ARBA00023136"/>
    </source>
</evidence>
<dbReference type="GO" id="GO:0032977">
    <property type="term" value="F:membrane insertase activity"/>
    <property type="evidence" value="ECO:0007669"/>
    <property type="project" value="InterPro"/>
</dbReference>
<proteinExistence type="inferred from homology"/>
<dbReference type="GO" id="GO:0051205">
    <property type="term" value="P:protein insertion into membrane"/>
    <property type="evidence" value="ECO:0007669"/>
    <property type="project" value="TreeGrafter"/>
</dbReference>
<evidence type="ECO:0000256" key="14">
    <source>
        <dbReference type="ARBA" id="ARBA00033245"/>
    </source>
</evidence>
<dbReference type="InterPro" id="IPR001708">
    <property type="entry name" value="YidC/ALB3/OXA1/COX18"/>
</dbReference>
<feature type="transmembrane region" description="Helical" evidence="18">
    <location>
        <begin position="20"/>
        <end position="40"/>
    </location>
</feature>
<gene>
    <name evidence="20" type="primary">yidC</name>
    <name evidence="20" type="ORF">EH165_15200</name>
</gene>
<dbReference type="PANTHER" id="PTHR12428:SF65">
    <property type="entry name" value="CYTOCHROME C OXIDASE ASSEMBLY PROTEIN COX18, MITOCHONDRIAL"/>
    <property type="match status" value="1"/>
</dbReference>
<reference evidence="20 21" key="2">
    <citation type="submission" date="2018-12" db="EMBL/GenBank/DDBJ databases">
        <title>Nakamurella antarcticus sp. nov., isolated from Antarctica South Shetland Islands soil.</title>
        <authorList>
            <person name="Peng F."/>
        </authorList>
    </citation>
    <scope>NUCLEOTIDE SEQUENCE [LARGE SCALE GENOMIC DNA]</scope>
    <source>
        <strain evidence="20 21">S14-144</strain>
    </source>
</reference>
<organism evidence="20 21">
    <name type="scientific">Nakamurella antarctica</name>
    <dbReference type="NCBI Taxonomy" id="1902245"/>
    <lineage>
        <taxon>Bacteria</taxon>
        <taxon>Bacillati</taxon>
        <taxon>Actinomycetota</taxon>
        <taxon>Actinomycetes</taxon>
        <taxon>Nakamurellales</taxon>
        <taxon>Nakamurellaceae</taxon>
        <taxon>Nakamurella</taxon>
    </lineage>
</organism>
<dbReference type="InterPro" id="IPR028055">
    <property type="entry name" value="YidC/Oxa/ALB_C"/>
</dbReference>
<evidence type="ECO:0000313" key="20">
    <source>
        <dbReference type="EMBL" id="AZI59666.1"/>
    </source>
</evidence>
<evidence type="ECO:0000256" key="13">
    <source>
        <dbReference type="ARBA" id="ARBA00031538"/>
    </source>
</evidence>
<reference evidence="20 21" key="1">
    <citation type="submission" date="2018-11" db="EMBL/GenBank/DDBJ databases">
        <authorList>
            <person name="Da X."/>
        </authorList>
    </citation>
    <scope>NUCLEOTIDE SEQUENCE [LARGE SCALE GENOMIC DNA]</scope>
    <source>
        <strain evidence="20 21">S14-144</strain>
    </source>
</reference>
<evidence type="ECO:0000256" key="1">
    <source>
        <dbReference type="ARBA" id="ARBA00004651"/>
    </source>
</evidence>
<dbReference type="AlphaFoldDB" id="A0A3G9A099"/>
<evidence type="ECO:0000256" key="3">
    <source>
        <dbReference type="ARBA" id="ARBA00015325"/>
    </source>
</evidence>
<keyword evidence="4" id="KW-0813">Transport</keyword>
<comment type="subunit">
    <text evidence="12">Interacts with the Sec translocase complex via SecD. Specifically interacts with transmembrane segments of nascent integral membrane proteins during membrane integration.</text>
</comment>
<comment type="subcellular location">
    <subcellularLocation>
        <location evidence="1">Cell membrane</location>
        <topology evidence="1">Multi-pass membrane protein</topology>
    </subcellularLocation>
    <subcellularLocation>
        <location evidence="16">Membrane</location>
        <topology evidence="16">Multi-pass membrane protein</topology>
    </subcellularLocation>
</comment>
<evidence type="ECO:0000256" key="15">
    <source>
        <dbReference type="ARBA" id="ARBA00033342"/>
    </source>
</evidence>